<proteinExistence type="inferred from homology"/>
<dbReference type="Gene3D" id="3.40.50.300">
    <property type="entry name" value="P-loop containing nucleotide triphosphate hydrolases"/>
    <property type="match status" value="1"/>
</dbReference>
<dbReference type="Gene3D" id="1.20.272.10">
    <property type="match status" value="1"/>
</dbReference>
<keyword evidence="6" id="KW-0479">Metal-binding</keyword>
<dbReference type="InterPro" id="IPR045085">
    <property type="entry name" value="HLD_clamp_pol_III_gamma_tau"/>
</dbReference>
<dbReference type="GO" id="GO:0003887">
    <property type="term" value="F:DNA-directed DNA polymerase activity"/>
    <property type="evidence" value="ECO:0007669"/>
    <property type="project" value="UniProtKB-KW"/>
</dbReference>
<name>A0A3S7GUG0_STAHO</name>
<feature type="compositionally biased region" description="Basic and acidic residues" evidence="12">
    <location>
        <begin position="533"/>
        <end position="550"/>
    </location>
</feature>
<dbReference type="InterPro" id="IPR003593">
    <property type="entry name" value="AAA+_ATPase"/>
</dbReference>
<dbReference type="PRINTS" id="PR00300">
    <property type="entry name" value="CLPPROTEASEA"/>
</dbReference>
<keyword evidence="3 15" id="KW-0808">Transferase</keyword>
<keyword evidence="9" id="KW-0067">ATP-binding</keyword>
<evidence type="ECO:0000259" key="13">
    <source>
        <dbReference type="SMART" id="SM00382"/>
    </source>
</evidence>
<evidence type="ECO:0000256" key="10">
    <source>
        <dbReference type="ARBA" id="ARBA00022932"/>
    </source>
</evidence>
<evidence type="ECO:0000313" key="15">
    <source>
        <dbReference type="EMBL" id="MCM5672530.1"/>
    </source>
</evidence>
<evidence type="ECO:0000256" key="7">
    <source>
        <dbReference type="ARBA" id="ARBA00022741"/>
    </source>
</evidence>
<keyword evidence="5" id="KW-0235">DNA replication</keyword>
<dbReference type="FunFam" id="3.40.50.300:FF:000014">
    <property type="entry name" value="DNA polymerase III subunit gamma/tau"/>
    <property type="match status" value="1"/>
</dbReference>
<reference evidence="15 16" key="2">
    <citation type="submission" date="2022-06" db="EMBL/GenBank/DDBJ databases">
        <title>Staphylococcus hominis ShoR14 genome sequence.</title>
        <authorList>
            <person name="Yeo C.C."/>
            <person name="Chew C.H."/>
            <person name="Che Hamzah A.M."/>
            <person name="Al-Trad E.I."/>
        </authorList>
    </citation>
    <scope>NUCLEOTIDE SEQUENCE [LARGE SCALE GENOMIC DNA]</scope>
    <source>
        <strain evidence="15 16">ShoR14</strain>
    </source>
</reference>
<keyword evidence="16" id="KW-1185">Reference proteome</keyword>
<dbReference type="NCBIfam" id="TIGR02397">
    <property type="entry name" value="dnaX_nterm"/>
    <property type="match status" value="1"/>
</dbReference>
<evidence type="ECO:0000256" key="6">
    <source>
        <dbReference type="ARBA" id="ARBA00022723"/>
    </source>
</evidence>
<evidence type="ECO:0000256" key="9">
    <source>
        <dbReference type="ARBA" id="ARBA00022840"/>
    </source>
</evidence>
<dbReference type="AlphaFoldDB" id="A0A3S7GUG0"/>
<dbReference type="InterPro" id="IPR008921">
    <property type="entry name" value="DNA_pol3_clamp-load_cplx_C"/>
</dbReference>
<feature type="region of interest" description="Disordered" evidence="12">
    <location>
        <begin position="389"/>
        <end position="415"/>
    </location>
</feature>
<dbReference type="FunFam" id="1.10.8.60:FF:000013">
    <property type="entry name" value="DNA polymerase III subunit gamma/tau"/>
    <property type="match status" value="1"/>
</dbReference>
<dbReference type="NCBIfam" id="NF004046">
    <property type="entry name" value="PRK05563.1"/>
    <property type="match status" value="1"/>
</dbReference>
<evidence type="ECO:0000313" key="14">
    <source>
        <dbReference type="EMBL" id="AVI06057.1"/>
    </source>
</evidence>
<accession>A0A3S7GUG0</accession>
<dbReference type="GO" id="GO:0005524">
    <property type="term" value="F:ATP binding"/>
    <property type="evidence" value="ECO:0007669"/>
    <property type="project" value="UniProtKB-KW"/>
</dbReference>
<dbReference type="GO" id="GO:0009360">
    <property type="term" value="C:DNA polymerase III complex"/>
    <property type="evidence" value="ECO:0007669"/>
    <property type="project" value="InterPro"/>
</dbReference>
<dbReference type="PANTHER" id="PTHR11669">
    <property type="entry name" value="REPLICATION FACTOR C / DNA POLYMERASE III GAMMA-TAU SUBUNIT"/>
    <property type="match status" value="1"/>
</dbReference>
<dbReference type="CDD" id="cd00009">
    <property type="entry name" value="AAA"/>
    <property type="match status" value="1"/>
</dbReference>
<evidence type="ECO:0000256" key="5">
    <source>
        <dbReference type="ARBA" id="ARBA00022705"/>
    </source>
</evidence>
<dbReference type="Pfam" id="PF12169">
    <property type="entry name" value="DNA_pol3_gamma3"/>
    <property type="match status" value="1"/>
</dbReference>
<feature type="domain" description="AAA+ ATPase" evidence="13">
    <location>
        <begin position="37"/>
        <end position="188"/>
    </location>
</feature>
<feature type="region of interest" description="Disordered" evidence="12">
    <location>
        <begin position="527"/>
        <end position="550"/>
    </location>
</feature>
<dbReference type="EMBL" id="JAGHKT020000008">
    <property type="protein sequence ID" value="MCM5672530.1"/>
    <property type="molecule type" value="Genomic_DNA"/>
</dbReference>
<dbReference type="SMART" id="SM00382">
    <property type="entry name" value="AAA"/>
    <property type="match status" value="1"/>
</dbReference>
<keyword evidence="7" id="KW-0547">Nucleotide-binding</keyword>
<dbReference type="InterPro" id="IPR027417">
    <property type="entry name" value="P-loop_NTPase"/>
</dbReference>
<comment type="similarity">
    <text evidence="1">Belongs to the DnaX/STICHEL family.</text>
</comment>
<dbReference type="InterPro" id="IPR050238">
    <property type="entry name" value="DNA_Rep/Repair_Clamp_Loader"/>
</dbReference>
<protein>
    <recommendedName>
        <fullName evidence="2">DNA-directed DNA polymerase</fullName>
        <ecNumber evidence="2">2.7.7.7</ecNumber>
    </recommendedName>
</protein>
<dbReference type="InterPro" id="IPR012763">
    <property type="entry name" value="DNA_pol_III_sug/sutau_N"/>
</dbReference>
<dbReference type="SUPFAM" id="SSF52540">
    <property type="entry name" value="P-loop containing nucleoside triphosphate hydrolases"/>
    <property type="match status" value="1"/>
</dbReference>
<dbReference type="GO" id="GO:0003677">
    <property type="term" value="F:DNA binding"/>
    <property type="evidence" value="ECO:0007669"/>
    <property type="project" value="InterPro"/>
</dbReference>
<feature type="compositionally biased region" description="Basic residues" evidence="12">
    <location>
        <begin position="397"/>
        <end position="413"/>
    </location>
</feature>
<evidence type="ECO:0000256" key="8">
    <source>
        <dbReference type="ARBA" id="ARBA00022833"/>
    </source>
</evidence>
<dbReference type="InterPro" id="IPR022754">
    <property type="entry name" value="DNA_pol_III_gamma-3"/>
</dbReference>
<evidence type="ECO:0000256" key="3">
    <source>
        <dbReference type="ARBA" id="ARBA00022679"/>
    </source>
</evidence>
<dbReference type="GO" id="GO:0046872">
    <property type="term" value="F:metal ion binding"/>
    <property type="evidence" value="ECO:0007669"/>
    <property type="project" value="UniProtKB-KW"/>
</dbReference>
<keyword evidence="10" id="KW-0239">DNA-directed DNA polymerase</keyword>
<dbReference type="CDD" id="cd18137">
    <property type="entry name" value="HLD_clamp_pol_III_gamma_tau"/>
    <property type="match status" value="1"/>
</dbReference>
<keyword evidence="8" id="KW-0862">Zinc</keyword>
<evidence type="ECO:0000256" key="2">
    <source>
        <dbReference type="ARBA" id="ARBA00012417"/>
    </source>
</evidence>
<sequence>MNYQALYRMFRPQSFNDVVGQEHVTKTLRNAISKGKQSHAYIFSGPRGTGKTSIAKVFAKAINCLNPHDGEPCNECAVCKGITQGTNGDVIEIDAASNNGVDEIRNIRDKVKYAPSESKYKVYIIDEVHMLTTGAFNALLKTLEEPPAHAIFILATTEPHKIPPTIISRAQRFDFKAISTEQIVERLRFVAQEQSLDYEEAALEFIAKASEGGMRDALSIMDQAIAFGDEHLTLQDVLDVTGSVDEASLNELFNDIVNGNVKEAFSRYHHFVSEGKEVNRLINDMIYFVRDTIMNKTINEQTSYDALTQFDLETLYHMIDIINDTLVSIRFSVNQNVHFEVLLVKLAEMVKTNPTKVENVATTPVATEPNNEVLLQRMEQLENELKTLKAQGISQSNKKHTQTNTHSRNKRQSKAAFSMTQIAKVLDEANKEDIQLLKEHWQEVIDYAKSNDKKSLVSLLQNSIPVAASRKRVLIQFDEEIHCEIVNKDEEKRKNIENVVCNIIDKNVEVVGVPSDQWMRVRSEYINHRKQNDHHSSESTKDNTKEETSDIAQKARDLFGEDTVNIIDE</sequence>
<evidence type="ECO:0000313" key="16">
    <source>
        <dbReference type="Proteomes" id="UP000665944"/>
    </source>
</evidence>
<dbReference type="Proteomes" id="UP000665944">
    <property type="component" value="Unassembled WGS sequence"/>
</dbReference>
<dbReference type="GO" id="GO:0006261">
    <property type="term" value="P:DNA-templated DNA replication"/>
    <property type="evidence" value="ECO:0007669"/>
    <property type="project" value="TreeGrafter"/>
</dbReference>
<evidence type="ECO:0000256" key="1">
    <source>
        <dbReference type="ARBA" id="ARBA00006360"/>
    </source>
</evidence>
<dbReference type="EC" id="2.7.7.7" evidence="2"/>
<evidence type="ECO:0000256" key="11">
    <source>
        <dbReference type="ARBA" id="ARBA00049244"/>
    </source>
</evidence>
<reference evidence="14" key="1">
    <citation type="submission" date="2016-02" db="EMBL/GenBank/DDBJ databases">
        <title>Genomic sequence of a clinical Staphylococcus hominis isolate.</title>
        <authorList>
            <person name="McClure J.M."/>
            <person name="Zhang K."/>
        </authorList>
    </citation>
    <scope>NUCLEOTIDE SEQUENCE</scope>
    <source>
        <strain evidence="14">C34847</strain>
    </source>
</reference>
<dbReference type="SUPFAM" id="SSF48019">
    <property type="entry name" value="post-AAA+ oligomerization domain-like"/>
    <property type="match status" value="1"/>
</dbReference>
<dbReference type="PANTHER" id="PTHR11669:SF0">
    <property type="entry name" value="PROTEIN STICHEL-LIKE 2"/>
    <property type="match status" value="1"/>
</dbReference>
<keyword evidence="4 15" id="KW-0548">Nucleotidyltransferase</keyword>
<dbReference type="RefSeq" id="WP_017175207.1">
    <property type="nucleotide sequence ID" value="NZ_CABMJU010000009.1"/>
</dbReference>
<dbReference type="InterPro" id="IPR001270">
    <property type="entry name" value="ClpA/B"/>
</dbReference>
<dbReference type="Pfam" id="PF22608">
    <property type="entry name" value="DNAX_ATPase_lid"/>
    <property type="match status" value="1"/>
</dbReference>
<dbReference type="Pfam" id="PF13177">
    <property type="entry name" value="DNA_pol3_delta2"/>
    <property type="match status" value="1"/>
</dbReference>
<dbReference type="Gene3D" id="1.10.8.60">
    <property type="match status" value="1"/>
</dbReference>
<gene>
    <name evidence="15" type="primary">dnaX</name>
    <name evidence="14" type="ORF">AZE34_04555</name>
    <name evidence="15" type="ORF">J7T32_007055</name>
</gene>
<organism evidence="14">
    <name type="scientific">Staphylococcus hominis</name>
    <dbReference type="NCBI Taxonomy" id="1290"/>
    <lineage>
        <taxon>Bacteria</taxon>
        <taxon>Bacillati</taxon>
        <taxon>Bacillota</taxon>
        <taxon>Bacilli</taxon>
        <taxon>Bacillales</taxon>
        <taxon>Staphylococcaceae</taxon>
        <taxon>Staphylococcus</taxon>
    </lineage>
</organism>
<comment type="catalytic activity">
    <reaction evidence="11">
        <text>DNA(n) + a 2'-deoxyribonucleoside 5'-triphosphate = DNA(n+1) + diphosphate</text>
        <dbReference type="Rhea" id="RHEA:22508"/>
        <dbReference type="Rhea" id="RHEA-COMP:17339"/>
        <dbReference type="Rhea" id="RHEA-COMP:17340"/>
        <dbReference type="ChEBI" id="CHEBI:33019"/>
        <dbReference type="ChEBI" id="CHEBI:61560"/>
        <dbReference type="ChEBI" id="CHEBI:173112"/>
        <dbReference type="EC" id="2.7.7.7"/>
    </reaction>
</comment>
<dbReference type="EMBL" id="CP014567">
    <property type="protein sequence ID" value="AVI06057.1"/>
    <property type="molecule type" value="Genomic_DNA"/>
</dbReference>
<evidence type="ECO:0000256" key="12">
    <source>
        <dbReference type="SAM" id="MobiDB-lite"/>
    </source>
</evidence>
<evidence type="ECO:0000256" key="4">
    <source>
        <dbReference type="ARBA" id="ARBA00022695"/>
    </source>
</evidence>